<name>A0A183FMF2_HELPZ</name>
<sequence>LQGGVHATPWLDWCAEGKAYCIEETEVPKHLGQPREYDMFPARKYRGMDPRDRLLALLCCFKWLAMNDST</sequence>
<organism evidence="1 2">
    <name type="scientific">Heligmosomoides polygyrus</name>
    <name type="common">Parasitic roundworm</name>
    <dbReference type="NCBI Taxonomy" id="6339"/>
    <lineage>
        <taxon>Eukaryota</taxon>
        <taxon>Metazoa</taxon>
        <taxon>Ecdysozoa</taxon>
        <taxon>Nematoda</taxon>
        <taxon>Chromadorea</taxon>
        <taxon>Rhabditida</taxon>
        <taxon>Rhabditina</taxon>
        <taxon>Rhabditomorpha</taxon>
        <taxon>Strongyloidea</taxon>
        <taxon>Heligmosomidae</taxon>
        <taxon>Heligmosomoides</taxon>
    </lineage>
</organism>
<evidence type="ECO:0000313" key="2">
    <source>
        <dbReference type="WBParaSite" id="HPBE_0000856301-mRNA-1"/>
    </source>
</evidence>
<dbReference type="WBParaSite" id="HPBE_0000856301-mRNA-1">
    <property type="protein sequence ID" value="HPBE_0000856301-mRNA-1"/>
    <property type="gene ID" value="HPBE_0000856301"/>
</dbReference>
<evidence type="ECO:0000313" key="1">
    <source>
        <dbReference type="Proteomes" id="UP000050761"/>
    </source>
</evidence>
<keyword evidence="1" id="KW-1185">Reference proteome</keyword>
<reference evidence="2" key="1">
    <citation type="submission" date="2019-09" db="UniProtKB">
        <authorList>
            <consortium name="WormBaseParasite"/>
        </authorList>
    </citation>
    <scope>IDENTIFICATION</scope>
</reference>
<dbReference type="Proteomes" id="UP000050761">
    <property type="component" value="Unassembled WGS sequence"/>
</dbReference>
<protein>
    <submittedName>
        <fullName evidence="2">Cupin_8 domain-containing protein</fullName>
    </submittedName>
</protein>
<accession>A0A183FMF2</accession>
<proteinExistence type="predicted"/>
<dbReference type="AlphaFoldDB" id="A0A183FMF2"/>